<evidence type="ECO:0000256" key="1">
    <source>
        <dbReference type="SAM" id="MobiDB-lite"/>
    </source>
</evidence>
<sequence>MSPMLSARPGLEQGGDFNKPQRQAAERGESHGHFSRTLSPLCAAKAFPLHLRGRAACGTRLQFREEEEEEEEEEGSGTSQIFHGCGYVVEEERDGWRQTGRAQRGGETGRGEHRRLERGRRDRVEDTEKHRGVSPTRPVAGSDGGKLTLPKYEFHPVVFGGKQEMQAARLHQGSGPSTPERSPPEGGGDVLLAIYALLYGIGSGMRFHISGFTCCGSSLPEPRTELTAAINSRRSVCTAICRAAQGKDISDRKRANLPSGAIPAPTDNNVKVKQLNTLQPQKIPGKDNSVSSSCDTRAVSSQ</sequence>
<feature type="compositionally biased region" description="Basic and acidic residues" evidence="1">
    <location>
        <begin position="107"/>
        <end position="131"/>
    </location>
</feature>
<dbReference type="Proteomes" id="UP000314294">
    <property type="component" value="Unassembled WGS sequence"/>
</dbReference>
<comment type="caution">
    <text evidence="2">The sequence shown here is derived from an EMBL/GenBank/DDBJ whole genome shotgun (WGS) entry which is preliminary data.</text>
</comment>
<reference evidence="2 3" key="1">
    <citation type="submission" date="2019-03" db="EMBL/GenBank/DDBJ databases">
        <title>First draft genome of Liparis tanakae, snailfish: a comprehensive survey of snailfish specific genes.</title>
        <authorList>
            <person name="Kim W."/>
            <person name="Song I."/>
            <person name="Jeong J.-H."/>
            <person name="Kim D."/>
            <person name="Kim S."/>
            <person name="Ryu S."/>
            <person name="Song J.Y."/>
            <person name="Lee S.K."/>
        </authorList>
    </citation>
    <scope>NUCLEOTIDE SEQUENCE [LARGE SCALE GENOMIC DNA]</scope>
    <source>
        <tissue evidence="2">Muscle</tissue>
    </source>
</reference>
<organism evidence="2 3">
    <name type="scientific">Liparis tanakae</name>
    <name type="common">Tanaka's snailfish</name>
    <dbReference type="NCBI Taxonomy" id="230148"/>
    <lineage>
        <taxon>Eukaryota</taxon>
        <taxon>Metazoa</taxon>
        <taxon>Chordata</taxon>
        <taxon>Craniata</taxon>
        <taxon>Vertebrata</taxon>
        <taxon>Euteleostomi</taxon>
        <taxon>Actinopterygii</taxon>
        <taxon>Neopterygii</taxon>
        <taxon>Teleostei</taxon>
        <taxon>Neoteleostei</taxon>
        <taxon>Acanthomorphata</taxon>
        <taxon>Eupercaria</taxon>
        <taxon>Perciformes</taxon>
        <taxon>Cottioidei</taxon>
        <taxon>Cottales</taxon>
        <taxon>Liparidae</taxon>
        <taxon>Liparis</taxon>
    </lineage>
</organism>
<feature type="region of interest" description="Disordered" evidence="1">
    <location>
        <begin position="167"/>
        <end position="186"/>
    </location>
</feature>
<proteinExistence type="predicted"/>
<accession>A0A4Z2FPW1</accession>
<feature type="compositionally biased region" description="Polar residues" evidence="1">
    <location>
        <begin position="266"/>
        <end position="280"/>
    </location>
</feature>
<evidence type="ECO:0000313" key="3">
    <source>
        <dbReference type="Proteomes" id="UP000314294"/>
    </source>
</evidence>
<dbReference type="EMBL" id="SRLO01000983">
    <property type="protein sequence ID" value="TNN43179.1"/>
    <property type="molecule type" value="Genomic_DNA"/>
</dbReference>
<feature type="region of interest" description="Disordered" evidence="1">
    <location>
        <begin position="251"/>
        <end position="302"/>
    </location>
</feature>
<feature type="region of interest" description="Disordered" evidence="1">
    <location>
        <begin position="1"/>
        <end position="34"/>
    </location>
</feature>
<dbReference type="AlphaFoldDB" id="A0A4Z2FPW1"/>
<name>A0A4Z2FPW1_9TELE</name>
<feature type="compositionally biased region" description="Acidic residues" evidence="1">
    <location>
        <begin position="65"/>
        <end position="75"/>
    </location>
</feature>
<evidence type="ECO:0000313" key="2">
    <source>
        <dbReference type="EMBL" id="TNN43179.1"/>
    </source>
</evidence>
<keyword evidence="3" id="KW-1185">Reference proteome</keyword>
<feature type="region of interest" description="Disordered" evidence="1">
    <location>
        <begin position="63"/>
        <end position="148"/>
    </location>
</feature>
<protein>
    <submittedName>
        <fullName evidence="2">Uncharacterized protein</fullName>
    </submittedName>
</protein>
<feature type="compositionally biased region" description="Polar residues" evidence="1">
    <location>
        <begin position="288"/>
        <end position="302"/>
    </location>
</feature>
<gene>
    <name evidence="2" type="ORF">EYF80_046626</name>
</gene>